<name>A0ABY7VHL5_9GAMM</name>
<evidence type="ECO:0000256" key="4">
    <source>
        <dbReference type="ARBA" id="ARBA00022989"/>
    </source>
</evidence>
<feature type="transmembrane region" description="Helical" evidence="6">
    <location>
        <begin position="127"/>
        <end position="147"/>
    </location>
</feature>
<feature type="transmembrane region" description="Helical" evidence="6">
    <location>
        <begin position="92"/>
        <end position="115"/>
    </location>
</feature>
<keyword evidence="5 6" id="KW-0472">Membrane</keyword>
<dbReference type="PANTHER" id="PTHR30028:SF0">
    <property type="entry name" value="PROTEIN ALUMINUM SENSITIVE 3"/>
    <property type="match status" value="1"/>
</dbReference>
<gene>
    <name evidence="7" type="ORF">H3N35_05615</name>
</gene>
<dbReference type="RefSeq" id="WP_274053265.1">
    <property type="nucleotide sequence ID" value="NZ_CP059693.1"/>
</dbReference>
<dbReference type="Proteomes" id="UP001215231">
    <property type="component" value="Chromosome"/>
</dbReference>
<comment type="subcellular location">
    <subcellularLocation>
        <location evidence="1">Membrane</location>
        <topology evidence="1">Multi-pass membrane protein</topology>
    </subcellularLocation>
</comment>
<organism evidence="7 8">
    <name type="scientific">Thalassomonas haliotis</name>
    <dbReference type="NCBI Taxonomy" id="485448"/>
    <lineage>
        <taxon>Bacteria</taxon>
        <taxon>Pseudomonadati</taxon>
        <taxon>Pseudomonadota</taxon>
        <taxon>Gammaproteobacteria</taxon>
        <taxon>Alteromonadales</taxon>
        <taxon>Colwelliaceae</taxon>
        <taxon>Thalassomonas</taxon>
    </lineage>
</organism>
<feature type="transmembrane region" description="Helical" evidence="6">
    <location>
        <begin position="65"/>
        <end position="85"/>
    </location>
</feature>
<feature type="transmembrane region" description="Helical" evidence="6">
    <location>
        <begin position="224"/>
        <end position="246"/>
    </location>
</feature>
<evidence type="ECO:0000313" key="8">
    <source>
        <dbReference type="Proteomes" id="UP001215231"/>
    </source>
</evidence>
<keyword evidence="8" id="KW-1185">Reference proteome</keyword>
<comment type="similarity">
    <text evidence="2">Belongs to the UPF0014 family.</text>
</comment>
<accession>A0ABY7VHL5</accession>
<sequence>MQSSLDINWWQLAVFMLVLLVPLLVNFRFSLGLTREITLAVVRMSLQLVLVGLYLQFLFELNNPLLNLMWLMVMLLVGTSAVISSTALEAKYLYLPVLSGLLLGLVPLLLLLLLALLQPVPVYNAQYLIPLAGMLLGNSLSGNIVALQRLFAAFKDKNDEYEGALALGATPPQASLPFVQSAIQQAFAPILASMATTGLVTLPGMMTGQILGGVDPITAIKYQLVILVAIFVMLSISVTTSLYLGIRTSITPTGLVKTKFKTPKIKKQK</sequence>
<feature type="transmembrane region" description="Helical" evidence="6">
    <location>
        <begin position="7"/>
        <end position="25"/>
    </location>
</feature>
<keyword evidence="4 6" id="KW-1133">Transmembrane helix</keyword>
<evidence type="ECO:0000256" key="5">
    <source>
        <dbReference type="ARBA" id="ARBA00023136"/>
    </source>
</evidence>
<evidence type="ECO:0000256" key="2">
    <source>
        <dbReference type="ARBA" id="ARBA00005268"/>
    </source>
</evidence>
<dbReference type="Pfam" id="PF03649">
    <property type="entry name" value="UPF0014"/>
    <property type="match status" value="1"/>
</dbReference>
<evidence type="ECO:0000313" key="7">
    <source>
        <dbReference type="EMBL" id="WDE12936.1"/>
    </source>
</evidence>
<proteinExistence type="inferred from homology"/>
<dbReference type="PANTHER" id="PTHR30028">
    <property type="entry name" value="UPF0014 INNER MEMBRANE PROTEIN YBBM-RELATED"/>
    <property type="match status" value="1"/>
</dbReference>
<feature type="transmembrane region" description="Helical" evidence="6">
    <location>
        <begin position="37"/>
        <end position="59"/>
    </location>
</feature>
<dbReference type="InterPro" id="IPR005226">
    <property type="entry name" value="UPF0014_fam"/>
</dbReference>
<evidence type="ECO:0000256" key="1">
    <source>
        <dbReference type="ARBA" id="ARBA00004141"/>
    </source>
</evidence>
<protein>
    <submittedName>
        <fullName evidence="7">ABC transporter permease</fullName>
    </submittedName>
</protein>
<keyword evidence="3 6" id="KW-0812">Transmembrane</keyword>
<evidence type="ECO:0000256" key="3">
    <source>
        <dbReference type="ARBA" id="ARBA00022692"/>
    </source>
</evidence>
<reference evidence="7 8" key="1">
    <citation type="journal article" date="2022" name="Mar. Drugs">
        <title>Bioassay-Guided Fractionation Leads to the Detection of Cholic Acid Generated by the Rare Thalassomonas sp.</title>
        <authorList>
            <person name="Pheiffer F."/>
            <person name="Schneider Y.K."/>
            <person name="Hansen E.H."/>
            <person name="Andersen J.H."/>
            <person name="Isaksson J."/>
            <person name="Busche T."/>
            <person name="R C."/>
            <person name="Kalinowski J."/>
            <person name="Zyl L.V."/>
            <person name="Trindade M."/>
        </authorList>
    </citation>
    <scope>NUCLEOTIDE SEQUENCE [LARGE SCALE GENOMIC DNA]</scope>
    <source>
        <strain evidence="7 8">A5K-61T</strain>
    </source>
</reference>
<dbReference type="EMBL" id="CP059693">
    <property type="protein sequence ID" value="WDE12936.1"/>
    <property type="molecule type" value="Genomic_DNA"/>
</dbReference>
<evidence type="ECO:0000256" key="6">
    <source>
        <dbReference type="SAM" id="Phobius"/>
    </source>
</evidence>